<gene>
    <name evidence="1" type="ORF">TTAC_LOCUS351</name>
</gene>
<evidence type="ECO:0000313" key="3">
    <source>
        <dbReference type="WBParaSite" id="TTAC_0000035001-mRNA-1"/>
    </source>
</evidence>
<dbReference type="STRING" id="6205.A0A0R3WID1"/>
<name>A0A0R3WID1_HYDTA</name>
<reference evidence="3" key="1">
    <citation type="submission" date="2017-02" db="UniProtKB">
        <authorList>
            <consortium name="WormBaseParasite"/>
        </authorList>
    </citation>
    <scope>IDENTIFICATION</scope>
</reference>
<evidence type="ECO:0000313" key="1">
    <source>
        <dbReference type="EMBL" id="VDM16294.1"/>
    </source>
</evidence>
<dbReference type="EMBL" id="UYWX01000028">
    <property type="protein sequence ID" value="VDM16294.1"/>
    <property type="molecule type" value="Genomic_DNA"/>
</dbReference>
<evidence type="ECO:0000313" key="2">
    <source>
        <dbReference type="Proteomes" id="UP000274429"/>
    </source>
</evidence>
<reference evidence="1 2" key="2">
    <citation type="submission" date="2018-11" db="EMBL/GenBank/DDBJ databases">
        <authorList>
            <consortium name="Pathogen Informatics"/>
        </authorList>
    </citation>
    <scope>NUCLEOTIDE SEQUENCE [LARGE SCALE GENOMIC DNA]</scope>
</reference>
<dbReference type="AlphaFoldDB" id="A0A0R3WID1"/>
<dbReference type="Gene3D" id="1.25.40.10">
    <property type="entry name" value="Tetratricopeptide repeat domain"/>
    <property type="match status" value="1"/>
</dbReference>
<accession>A0A0R3WID1</accession>
<dbReference type="OrthoDB" id="6276527at2759"/>
<keyword evidence="2" id="KW-1185">Reference proteome</keyword>
<protein>
    <submittedName>
        <fullName evidence="3">Ankyrin repeat protein</fullName>
    </submittedName>
</protein>
<sequence>MSMSEAENAYQKGVQMLLECKNPSLGDPSALKLIASAAKAGHTKALEAVATASALGWGGLPLSINKAVEQFRRLAEEGNPRGQLGLGILHAAGIEVNVFASPVVRNLDDFVPDEIALSLCHKYVANNE</sequence>
<dbReference type="InterPro" id="IPR011990">
    <property type="entry name" value="TPR-like_helical_dom_sf"/>
</dbReference>
<dbReference type="WBParaSite" id="TTAC_0000035001-mRNA-1">
    <property type="protein sequence ID" value="TTAC_0000035001-mRNA-1"/>
    <property type="gene ID" value="TTAC_0000035001"/>
</dbReference>
<proteinExistence type="predicted"/>
<organism evidence="3">
    <name type="scientific">Hydatigena taeniaeformis</name>
    <name type="common">Feline tapeworm</name>
    <name type="synonym">Taenia taeniaeformis</name>
    <dbReference type="NCBI Taxonomy" id="6205"/>
    <lineage>
        <taxon>Eukaryota</taxon>
        <taxon>Metazoa</taxon>
        <taxon>Spiralia</taxon>
        <taxon>Lophotrochozoa</taxon>
        <taxon>Platyhelminthes</taxon>
        <taxon>Cestoda</taxon>
        <taxon>Eucestoda</taxon>
        <taxon>Cyclophyllidea</taxon>
        <taxon>Taeniidae</taxon>
        <taxon>Hydatigera</taxon>
    </lineage>
</organism>
<dbReference type="SUPFAM" id="SSF81901">
    <property type="entry name" value="HCP-like"/>
    <property type="match status" value="1"/>
</dbReference>
<dbReference type="Proteomes" id="UP000274429">
    <property type="component" value="Unassembled WGS sequence"/>
</dbReference>